<evidence type="ECO:0000313" key="2">
    <source>
        <dbReference type="EMBL" id="TNN80581.1"/>
    </source>
</evidence>
<keyword evidence="1" id="KW-1133">Transmembrane helix</keyword>
<name>A0A4Z2IRV2_9TELE</name>
<reference evidence="2 3" key="1">
    <citation type="submission" date="2019-03" db="EMBL/GenBank/DDBJ databases">
        <title>First draft genome of Liparis tanakae, snailfish: a comprehensive survey of snailfish specific genes.</title>
        <authorList>
            <person name="Kim W."/>
            <person name="Song I."/>
            <person name="Jeong J.-H."/>
            <person name="Kim D."/>
            <person name="Kim S."/>
            <person name="Ryu S."/>
            <person name="Song J.Y."/>
            <person name="Lee S.K."/>
        </authorList>
    </citation>
    <scope>NUCLEOTIDE SEQUENCE [LARGE SCALE GENOMIC DNA]</scope>
    <source>
        <tissue evidence="2">Muscle</tissue>
    </source>
</reference>
<accession>A0A4Z2IRV2</accession>
<feature type="transmembrane region" description="Helical" evidence="1">
    <location>
        <begin position="61"/>
        <end position="82"/>
    </location>
</feature>
<evidence type="ECO:0000313" key="3">
    <source>
        <dbReference type="Proteomes" id="UP000314294"/>
    </source>
</evidence>
<evidence type="ECO:0000256" key="1">
    <source>
        <dbReference type="SAM" id="Phobius"/>
    </source>
</evidence>
<keyword evidence="1" id="KW-0812">Transmembrane</keyword>
<gene>
    <name evidence="2" type="ORF">EYF80_009087</name>
</gene>
<sequence>MPPPLLVLALQLLPREQRHLPGLEVTDEADMTPGAHRGLHLDSRSWASWVGGVLGRRSPRWLLVALSVVGCPGCIGVIGCCLA</sequence>
<organism evidence="2 3">
    <name type="scientific">Liparis tanakae</name>
    <name type="common">Tanaka's snailfish</name>
    <dbReference type="NCBI Taxonomy" id="230148"/>
    <lineage>
        <taxon>Eukaryota</taxon>
        <taxon>Metazoa</taxon>
        <taxon>Chordata</taxon>
        <taxon>Craniata</taxon>
        <taxon>Vertebrata</taxon>
        <taxon>Euteleostomi</taxon>
        <taxon>Actinopterygii</taxon>
        <taxon>Neopterygii</taxon>
        <taxon>Teleostei</taxon>
        <taxon>Neoteleostei</taxon>
        <taxon>Acanthomorphata</taxon>
        <taxon>Eupercaria</taxon>
        <taxon>Perciformes</taxon>
        <taxon>Cottioidei</taxon>
        <taxon>Cottales</taxon>
        <taxon>Liparidae</taxon>
        <taxon>Liparis</taxon>
    </lineage>
</organism>
<dbReference type="EMBL" id="SRLO01000053">
    <property type="protein sequence ID" value="TNN80581.1"/>
    <property type="molecule type" value="Genomic_DNA"/>
</dbReference>
<proteinExistence type="predicted"/>
<comment type="caution">
    <text evidence="2">The sequence shown here is derived from an EMBL/GenBank/DDBJ whole genome shotgun (WGS) entry which is preliminary data.</text>
</comment>
<dbReference type="Proteomes" id="UP000314294">
    <property type="component" value="Unassembled WGS sequence"/>
</dbReference>
<keyword evidence="3" id="KW-1185">Reference proteome</keyword>
<protein>
    <submittedName>
        <fullName evidence="2">Uncharacterized protein</fullName>
    </submittedName>
</protein>
<dbReference type="AlphaFoldDB" id="A0A4Z2IRV2"/>
<keyword evidence="1" id="KW-0472">Membrane</keyword>